<dbReference type="Gramene" id="KQK95102">
    <property type="protein sequence ID" value="KQK95102"/>
    <property type="gene ID" value="SETIT_027369mg"/>
</dbReference>
<dbReference type="EMBL" id="CM003535">
    <property type="protein sequence ID" value="RCV38734.1"/>
    <property type="molecule type" value="Genomic_DNA"/>
</dbReference>
<dbReference type="STRING" id="4555.K3ZLB3"/>
<reference evidence="1 3" key="1">
    <citation type="journal article" date="2012" name="Nat. Biotechnol.">
        <title>Reference genome sequence of the model plant Setaria.</title>
        <authorList>
            <person name="Bennetzen J.L."/>
            <person name="Schmutz J."/>
            <person name="Wang H."/>
            <person name="Percifield R."/>
            <person name="Hawkins J."/>
            <person name="Pontaroli A.C."/>
            <person name="Estep M."/>
            <person name="Feng L."/>
            <person name="Vaughn J.N."/>
            <person name="Grimwood J."/>
            <person name="Jenkins J."/>
            <person name="Barry K."/>
            <person name="Lindquist E."/>
            <person name="Hellsten U."/>
            <person name="Deshpande S."/>
            <person name="Wang X."/>
            <person name="Wu X."/>
            <person name="Mitros T."/>
            <person name="Triplett J."/>
            <person name="Yang X."/>
            <person name="Ye C.Y."/>
            <person name="Mauro-Herrera M."/>
            <person name="Wang L."/>
            <person name="Li P."/>
            <person name="Sharma M."/>
            <person name="Sharma R."/>
            <person name="Ronald P.C."/>
            <person name="Panaud O."/>
            <person name="Kellogg E.A."/>
            <person name="Brutnell T.P."/>
            <person name="Doust A.N."/>
            <person name="Tuskan G.A."/>
            <person name="Rokhsar D."/>
            <person name="Devos K.M."/>
        </authorList>
    </citation>
    <scope>NUCLEOTIDE SEQUENCE [LARGE SCALE GENOMIC DNA]</scope>
    <source>
        <strain evidence="3">cv. Yugu1</strain>
        <strain evidence="1">Yugu1</strain>
    </source>
</reference>
<accession>K3ZLB3</accession>
<name>K3ZLB3_SETIT</name>
<evidence type="ECO:0000313" key="3">
    <source>
        <dbReference type="Proteomes" id="UP000004995"/>
    </source>
</evidence>
<dbReference type="HOGENOM" id="CLU_2817320_0_0_1"/>
<evidence type="ECO:0000313" key="2">
    <source>
        <dbReference type="EnsemblPlants" id="KQK95102"/>
    </source>
</evidence>
<protein>
    <submittedName>
        <fullName evidence="1 2">Uncharacterized protein</fullName>
    </submittedName>
</protein>
<sequence length="67" mass="7473">MLRTGTARARWSGALAAQNAPRWRIPPCNGRLPPGSLGLPIVGESFQFFKSSPSLDITDFYKLRLKR</sequence>
<reference evidence="1" key="2">
    <citation type="submission" date="2015-07" db="EMBL/GenBank/DDBJ databases">
        <authorList>
            <person name="Noorani M."/>
        </authorList>
    </citation>
    <scope>NUCLEOTIDE SEQUENCE</scope>
    <source>
        <strain evidence="1">Yugu1</strain>
    </source>
</reference>
<gene>
    <name evidence="1" type="ORF">SETIT_8G166300v2</name>
</gene>
<dbReference type="Proteomes" id="UP000004995">
    <property type="component" value="Unassembled WGS sequence"/>
</dbReference>
<proteinExistence type="predicted"/>
<dbReference type="eggNOG" id="KOG0157">
    <property type="taxonomic scope" value="Eukaryota"/>
</dbReference>
<reference evidence="2" key="3">
    <citation type="submission" date="2018-08" db="UniProtKB">
        <authorList>
            <consortium name="EnsemblPlants"/>
        </authorList>
    </citation>
    <scope>IDENTIFICATION</scope>
    <source>
        <strain evidence="2">Yugu1</strain>
    </source>
</reference>
<evidence type="ECO:0000313" key="1">
    <source>
        <dbReference type="EMBL" id="RCV38734.1"/>
    </source>
</evidence>
<dbReference type="OrthoDB" id="690733at2759"/>
<dbReference type="EMBL" id="AGNK02005077">
    <property type="status" value="NOT_ANNOTATED_CDS"/>
    <property type="molecule type" value="Genomic_DNA"/>
</dbReference>
<keyword evidence="3" id="KW-1185">Reference proteome</keyword>
<dbReference type="AlphaFoldDB" id="K3ZLB3"/>
<organism evidence="1">
    <name type="scientific">Setaria italica</name>
    <name type="common">Foxtail millet</name>
    <name type="synonym">Panicum italicum</name>
    <dbReference type="NCBI Taxonomy" id="4555"/>
    <lineage>
        <taxon>Eukaryota</taxon>
        <taxon>Viridiplantae</taxon>
        <taxon>Streptophyta</taxon>
        <taxon>Embryophyta</taxon>
        <taxon>Tracheophyta</taxon>
        <taxon>Spermatophyta</taxon>
        <taxon>Magnoliopsida</taxon>
        <taxon>Liliopsida</taxon>
        <taxon>Poales</taxon>
        <taxon>Poaceae</taxon>
        <taxon>PACMAD clade</taxon>
        <taxon>Panicoideae</taxon>
        <taxon>Panicodae</taxon>
        <taxon>Paniceae</taxon>
        <taxon>Cenchrinae</taxon>
        <taxon>Setaria</taxon>
    </lineage>
</organism>
<dbReference type="EnsemblPlants" id="KQK95102">
    <property type="protein sequence ID" value="KQK95102"/>
    <property type="gene ID" value="SETIT_027369mg"/>
</dbReference>